<comment type="caution">
    <text evidence="1">The sequence shown here is derived from an EMBL/GenBank/DDBJ whole genome shotgun (WGS) entry which is preliminary data.</text>
</comment>
<name>A0ABU4NCX3_9ACTN</name>
<evidence type="ECO:0000313" key="1">
    <source>
        <dbReference type="EMBL" id="MDX3700869.1"/>
    </source>
</evidence>
<reference evidence="1 2" key="1">
    <citation type="journal article" date="2023" name="Microb. Genom.">
        <title>Mesoterricola silvestris gen. nov., sp. nov., Mesoterricola sediminis sp. nov., Geothrix oryzae sp. nov., Geothrix edaphica sp. nov., Geothrix rubra sp. nov., and Geothrix limicola sp. nov., six novel members of Acidobacteriota isolated from soils.</title>
        <authorList>
            <person name="Weisberg A.J."/>
            <person name="Pearce E."/>
            <person name="Kramer C.G."/>
            <person name="Chang J.H."/>
            <person name="Clarke C.R."/>
        </authorList>
    </citation>
    <scope>NUCLEOTIDE SEQUENCE [LARGE SCALE GENOMIC DNA]</scope>
    <source>
        <strain evidence="1 2">ID09-01A</strain>
    </source>
</reference>
<proteinExistence type="predicted"/>
<sequence>MVDALDAVFTLPPGATDFFQMKPGPFPETGRRAFRTALYAAARAANGQVGEIGEQACPRTFHTASVTHDAAYFVVLCHAHHPWIAFTQERRDWYTDKFVDPPPWSHPFTAAGFVVLTNKQLVTPLSEVASSSLSQAEWRQVRYHGVTTMGGMLFNAWD</sequence>
<keyword evidence="2" id="KW-1185">Reference proteome</keyword>
<protein>
    <submittedName>
        <fullName evidence="1">Uncharacterized protein</fullName>
    </submittedName>
</protein>
<accession>A0ABU4NCX3</accession>
<dbReference type="Proteomes" id="UP001271274">
    <property type="component" value="Unassembled WGS sequence"/>
</dbReference>
<evidence type="ECO:0000313" key="2">
    <source>
        <dbReference type="Proteomes" id="UP001271274"/>
    </source>
</evidence>
<dbReference type="EMBL" id="JARAYU010000004">
    <property type="protein sequence ID" value="MDX3700869.1"/>
    <property type="molecule type" value="Genomic_DNA"/>
</dbReference>
<gene>
    <name evidence="1" type="ORF">PV662_14040</name>
</gene>
<organism evidence="1 2">
    <name type="scientific">Streptomyces europaeiscabiei</name>
    <dbReference type="NCBI Taxonomy" id="146819"/>
    <lineage>
        <taxon>Bacteria</taxon>
        <taxon>Bacillati</taxon>
        <taxon>Actinomycetota</taxon>
        <taxon>Actinomycetes</taxon>
        <taxon>Kitasatosporales</taxon>
        <taxon>Streptomycetaceae</taxon>
        <taxon>Streptomyces</taxon>
    </lineage>
</organism>
<dbReference type="RefSeq" id="WP_319062138.1">
    <property type="nucleotide sequence ID" value="NZ_JARAYT010000003.1"/>
</dbReference>